<dbReference type="AlphaFoldDB" id="A0A1F5L9V8"/>
<name>A0A1F5L9V8_PENAI</name>
<dbReference type="GeneID" id="34579580"/>
<dbReference type="SUPFAM" id="SSF54373">
    <property type="entry name" value="FAD-linked reductases, C-terminal domain"/>
    <property type="match status" value="1"/>
</dbReference>
<evidence type="ECO:0000313" key="12">
    <source>
        <dbReference type="Proteomes" id="UP000177622"/>
    </source>
</evidence>
<dbReference type="InterPro" id="IPR002938">
    <property type="entry name" value="FAD-bd"/>
</dbReference>
<keyword evidence="3" id="KW-0274">FAD</keyword>
<evidence type="ECO:0008006" key="13">
    <source>
        <dbReference type="Google" id="ProtNLM"/>
    </source>
</evidence>
<keyword evidence="8" id="KW-0539">Nucleus</keyword>
<accession>A0A1F5L9V8</accession>
<dbReference type="PANTHER" id="PTHR47660">
    <property type="entry name" value="TRANSCRIPTION FACTOR WITH C2H2 AND ZN(2)-CYS(6) DNA BINDING DOMAIN (EUROFUNG)-RELATED-RELATED"/>
    <property type="match status" value="1"/>
</dbReference>
<keyword evidence="5" id="KW-0560">Oxidoreductase</keyword>
<keyword evidence="7" id="KW-0804">Transcription</keyword>
<evidence type="ECO:0000256" key="2">
    <source>
        <dbReference type="ARBA" id="ARBA00022723"/>
    </source>
</evidence>
<evidence type="ECO:0000256" key="6">
    <source>
        <dbReference type="ARBA" id="ARBA00023015"/>
    </source>
</evidence>
<reference evidence="11 12" key="1">
    <citation type="journal article" date="2016" name="Sci. Rep.">
        <title>Penicillium arizonense, a new, genome sequenced fungal species, reveals a high chemical diversity in secreted metabolites.</title>
        <authorList>
            <person name="Grijseels S."/>
            <person name="Nielsen J.C."/>
            <person name="Randelovic M."/>
            <person name="Nielsen J."/>
            <person name="Nielsen K.F."/>
            <person name="Workman M."/>
            <person name="Frisvad J.C."/>
        </authorList>
    </citation>
    <scope>NUCLEOTIDE SEQUENCE [LARGE SCALE GENOMIC DNA]</scope>
    <source>
        <strain evidence="11 12">CBS 141311</strain>
    </source>
</reference>
<dbReference type="EMBL" id="LXJU01000019">
    <property type="protein sequence ID" value="OGE49836.1"/>
    <property type="molecule type" value="Genomic_DNA"/>
</dbReference>
<dbReference type="RefSeq" id="XP_022485287.1">
    <property type="nucleotide sequence ID" value="XM_022634846.1"/>
</dbReference>
<dbReference type="PRINTS" id="PR00420">
    <property type="entry name" value="RNGMNOXGNASE"/>
</dbReference>
<dbReference type="InterPro" id="IPR007219">
    <property type="entry name" value="XnlR_reg_dom"/>
</dbReference>
<sequence length="1150" mass="129515">MAPFRIVIVGGGIAGFTAAIALRGANRHITILEQSGLNKEIGALISLQPNASRIMESKWNLSQELLEARQMVDEGFRIYNTEGKLVNTIPLLTKKKYGAERLLFHRRDLHEALKSAAVSPMRAGDPAIVRVTSRVVDCDVLKGTVTLDGGEIVEGDVIIGADGIHSVLRKHVLEEAPSPMPTGHSAYRLMMPTEILEKEEPEFCAKINPREPFTSMIVAHDCRLIMGPGRQGEVYGIVALVPDDQMNEDPHAKQSWVAEGDLEKMMQTFADFPSWVKNIFKYDSKAMRIFLRRLLTIHKRHSADLGLWQLRDLVGSPIKFVLRSSQVQDPLKTWHRGRVIIIGDAAHAMLPTQGQGASQAIEDSEALGAFFDEIIEPPSAEVLTKALEDIFQVRYKRASLIQAYSRQAAKPATAQGNKVVTMKPDEFMDFNCRYDGAKEWQQLREYNEDHASLPQFSPITTTPDSSLSDLSVPPATEYSGGHGIYDSNFAQELTLDPFLPDTVPVYPNLNNFPAFFEQVMLPNVEMEIPQETQQPRGVFDFMLDTDFISPENDLFDTNFMPDLDRILDTGPSICGSEDLQNSQLGDHESASRRAAAFRKSFWLWVPEKNQHAFSEERRIPLRDGDTIPPKHRNRLEVLQIPGKLSMHSRDDIFKLVVRTAGSRLSVSSFPSAEYLDTLIKVGIGKRTETDAWIHPYTFYDQKLRPELLTGLVAAGCEITRVSLAQLVEDDNSVLRDLQWLQASMLWLDIGIFCGYRRKMQIAESYLQPLCTAFRRAAAFDRSIYSVITPYLAGEDDQSLNNVWHEWVRQESLKRLAYHLFGHDIEVAMAMNRPALTSYTELTLPFPAARDLWLAPTATAWRDLWNTKYRVVEVSDFSLRDLLSDPSLMTHIPIEMDFDIARTALLQGMASQVWETRQQLILSQGSQPSTRAMARLWLQSRQDDLYTTLKSISENPPTPPPVTTLLNEFVLMYLHIDIDAIQRFVGKLGDLDARRAYPRLRDWSHTKEARTSIWHAGQALRAARAVNTYQLRGFDAMAIYHAALVLWVYGLLQCGELKQLEAKTPMSETDLPPCVLLDGPEDKVTKAFLGHGIGRPGLTMTRGGPDGDTPMFCELSKPRSVMVIARQVFEGNCPCPFPEDRLPPMIQNLSN</sequence>
<dbReference type="PANTHER" id="PTHR47660:SF8">
    <property type="entry name" value="TRANSCRIPTION FACTOR WITH C2H2 AND ZN(2)-CYS(6) DNA BINDING DOMAIN (EUROFUNG)"/>
    <property type="match status" value="1"/>
</dbReference>
<dbReference type="Proteomes" id="UP000177622">
    <property type="component" value="Unassembled WGS sequence"/>
</dbReference>
<organism evidence="11 12">
    <name type="scientific">Penicillium arizonense</name>
    <dbReference type="NCBI Taxonomy" id="1835702"/>
    <lineage>
        <taxon>Eukaryota</taxon>
        <taxon>Fungi</taxon>
        <taxon>Dikarya</taxon>
        <taxon>Ascomycota</taxon>
        <taxon>Pezizomycotina</taxon>
        <taxon>Eurotiomycetes</taxon>
        <taxon>Eurotiomycetidae</taxon>
        <taxon>Eurotiales</taxon>
        <taxon>Aspergillaceae</taxon>
        <taxon>Penicillium</taxon>
    </lineage>
</organism>
<dbReference type="Pfam" id="PF01494">
    <property type="entry name" value="FAD_binding_3"/>
    <property type="match status" value="1"/>
</dbReference>
<dbReference type="OrthoDB" id="40579at2759"/>
<feature type="domain" description="Xylanolytic transcriptional activator regulatory" evidence="10">
    <location>
        <begin position="727"/>
        <end position="862"/>
    </location>
</feature>
<dbReference type="Pfam" id="PF04082">
    <property type="entry name" value="Fungal_trans"/>
    <property type="match status" value="1"/>
</dbReference>
<gene>
    <name evidence="11" type="ORF">PENARI_c019G08879</name>
</gene>
<evidence type="ECO:0000256" key="3">
    <source>
        <dbReference type="ARBA" id="ARBA00022827"/>
    </source>
</evidence>
<dbReference type="GO" id="GO:0006351">
    <property type="term" value="P:DNA-templated transcription"/>
    <property type="evidence" value="ECO:0007669"/>
    <property type="project" value="InterPro"/>
</dbReference>
<dbReference type="GO" id="GO:0008270">
    <property type="term" value="F:zinc ion binding"/>
    <property type="evidence" value="ECO:0007669"/>
    <property type="project" value="InterPro"/>
</dbReference>
<dbReference type="STRING" id="1835702.A0A1F5L9V8"/>
<comment type="caution">
    <text evidence="11">The sequence shown here is derived from an EMBL/GenBank/DDBJ whole genome shotgun (WGS) entry which is preliminary data.</text>
</comment>
<dbReference type="GO" id="GO:0003677">
    <property type="term" value="F:DNA binding"/>
    <property type="evidence" value="ECO:0007669"/>
    <property type="project" value="InterPro"/>
</dbReference>
<proteinExistence type="predicted"/>
<evidence type="ECO:0000259" key="9">
    <source>
        <dbReference type="Pfam" id="PF01494"/>
    </source>
</evidence>
<protein>
    <recommendedName>
        <fullName evidence="13">FAD-binding domain-containing protein</fullName>
    </recommendedName>
</protein>
<evidence type="ECO:0000256" key="5">
    <source>
        <dbReference type="ARBA" id="ARBA00023002"/>
    </source>
</evidence>
<dbReference type="GO" id="GO:0071949">
    <property type="term" value="F:FAD binding"/>
    <property type="evidence" value="ECO:0007669"/>
    <property type="project" value="InterPro"/>
</dbReference>
<evidence type="ECO:0000313" key="11">
    <source>
        <dbReference type="EMBL" id="OGE49836.1"/>
    </source>
</evidence>
<dbReference type="InterPro" id="IPR036188">
    <property type="entry name" value="FAD/NAD-bd_sf"/>
</dbReference>
<evidence type="ECO:0000256" key="1">
    <source>
        <dbReference type="ARBA" id="ARBA00022630"/>
    </source>
</evidence>
<keyword evidence="12" id="KW-1185">Reference proteome</keyword>
<evidence type="ECO:0000256" key="8">
    <source>
        <dbReference type="ARBA" id="ARBA00023242"/>
    </source>
</evidence>
<evidence type="ECO:0000256" key="7">
    <source>
        <dbReference type="ARBA" id="ARBA00023163"/>
    </source>
</evidence>
<feature type="domain" description="FAD-binding" evidence="9">
    <location>
        <begin position="331"/>
        <end position="370"/>
    </location>
</feature>
<dbReference type="Gene3D" id="3.50.50.60">
    <property type="entry name" value="FAD/NAD(P)-binding domain"/>
    <property type="match status" value="1"/>
</dbReference>
<keyword evidence="6" id="KW-0805">Transcription regulation</keyword>
<keyword evidence="2" id="KW-0479">Metal-binding</keyword>
<keyword evidence="4" id="KW-0862">Zinc</keyword>
<evidence type="ECO:0000256" key="4">
    <source>
        <dbReference type="ARBA" id="ARBA00022833"/>
    </source>
</evidence>
<keyword evidence="1" id="KW-0285">Flavoprotein</keyword>
<dbReference type="SUPFAM" id="SSF51905">
    <property type="entry name" value="FAD/NAD(P)-binding domain"/>
    <property type="match status" value="1"/>
</dbReference>
<dbReference type="GO" id="GO:0016491">
    <property type="term" value="F:oxidoreductase activity"/>
    <property type="evidence" value="ECO:0007669"/>
    <property type="project" value="UniProtKB-KW"/>
</dbReference>
<evidence type="ECO:0000259" key="10">
    <source>
        <dbReference type="Pfam" id="PF04082"/>
    </source>
</evidence>